<comment type="caution">
    <text evidence="3">The sequence shown here is derived from an EMBL/GenBank/DDBJ whole genome shotgun (WGS) entry which is preliminary data.</text>
</comment>
<name>A0ABR4I766_9EURO</name>
<dbReference type="Gene3D" id="2.60.120.600">
    <property type="entry name" value="Domain of unknown function DUF1214, C-terminal domain"/>
    <property type="match status" value="1"/>
</dbReference>
<feature type="domain" description="DUF1254" evidence="2">
    <location>
        <begin position="14"/>
        <end position="141"/>
    </location>
</feature>
<dbReference type="SUPFAM" id="SSF160935">
    <property type="entry name" value="VPA0735-like"/>
    <property type="match status" value="1"/>
</dbReference>
<sequence>MRYHTPLVSRIVVSIAHDRELTTVHDRSVVRPNVDTLYSTILINLSADDLMVDLPVVDDRYWVSPFYDIYRNQYYLVRYARAVDKEPGVPLCIQSTTEQGGCEYGIIGFITAPTPYGLTLPHLALKNNGTDLTTVHATQDNKSVQTRARDNRYAPPLTLGMLNASLSTDPVTRILELTARIALYNPPRNISDSPRVNSTLEAAGIRDGEHQQQIRDLEPIAVAAQSSVMAEFNPPGNVMTLQNGWQQLTPEVQGDFGTNYNMRTFAAGWGNLVLRASASLYPITEPIIEQNGFWSLTAYGPDRFLILNSLNRTPVYGNDSSADVALSEEWMSHWLPASAGGGDMNVTPRLYALSDELSSGGWTFPQVEKIQAISARGIR</sequence>
<feature type="domain" description="DUF1214" evidence="1">
    <location>
        <begin position="285"/>
        <end position="352"/>
    </location>
</feature>
<dbReference type="PANTHER" id="PTHR36509">
    <property type="entry name" value="BLL3101 PROTEIN"/>
    <property type="match status" value="1"/>
</dbReference>
<evidence type="ECO:0000259" key="1">
    <source>
        <dbReference type="Pfam" id="PF06742"/>
    </source>
</evidence>
<reference evidence="3 4" key="1">
    <citation type="submission" date="2024-07" db="EMBL/GenBank/DDBJ databases">
        <title>Section-level genome sequencing and comparative genomics of Aspergillus sections Usti and Cavernicolus.</title>
        <authorList>
            <consortium name="Lawrence Berkeley National Laboratory"/>
            <person name="Nybo J.L."/>
            <person name="Vesth T.C."/>
            <person name="Theobald S."/>
            <person name="Frisvad J.C."/>
            <person name="Larsen T.O."/>
            <person name="Kjaerboelling I."/>
            <person name="Rothschild-Mancinelli K."/>
            <person name="Lyhne E.K."/>
            <person name="Kogle M.E."/>
            <person name="Barry K."/>
            <person name="Clum A."/>
            <person name="Na H."/>
            <person name="Ledsgaard L."/>
            <person name="Lin J."/>
            <person name="Lipzen A."/>
            <person name="Kuo A."/>
            <person name="Riley R."/>
            <person name="Mondo S."/>
            <person name="LaButti K."/>
            <person name="Haridas S."/>
            <person name="Pangalinan J."/>
            <person name="Salamov A.A."/>
            <person name="Simmons B.A."/>
            <person name="Magnuson J.K."/>
            <person name="Chen J."/>
            <person name="Drula E."/>
            <person name="Henrissat B."/>
            <person name="Wiebenga A."/>
            <person name="Lubbers R.J."/>
            <person name="Gomes A.C."/>
            <person name="Makela M.R."/>
            <person name="Stajich J."/>
            <person name="Grigoriev I.V."/>
            <person name="Mortensen U.H."/>
            <person name="De vries R.P."/>
            <person name="Baker S.E."/>
            <person name="Andersen M.R."/>
        </authorList>
    </citation>
    <scope>NUCLEOTIDE SEQUENCE [LARGE SCALE GENOMIC DNA]</scope>
    <source>
        <strain evidence="3 4">CBS 600.67</strain>
    </source>
</reference>
<keyword evidence="4" id="KW-1185">Reference proteome</keyword>
<evidence type="ECO:0000259" key="2">
    <source>
        <dbReference type="Pfam" id="PF06863"/>
    </source>
</evidence>
<evidence type="ECO:0000313" key="4">
    <source>
        <dbReference type="Proteomes" id="UP001610335"/>
    </source>
</evidence>
<dbReference type="InterPro" id="IPR010679">
    <property type="entry name" value="DUF1254"/>
</dbReference>
<accession>A0ABR4I766</accession>
<gene>
    <name evidence="3" type="ORF">BDW59DRAFT_173405</name>
</gene>
<dbReference type="Pfam" id="PF06742">
    <property type="entry name" value="DUF1214"/>
    <property type="match status" value="1"/>
</dbReference>
<dbReference type="InterPro" id="IPR037050">
    <property type="entry name" value="DUF1254_sf"/>
</dbReference>
<dbReference type="EMBL" id="JBFXLS010000051">
    <property type="protein sequence ID" value="KAL2823579.1"/>
    <property type="molecule type" value="Genomic_DNA"/>
</dbReference>
<dbReference type="PANTHER" id="PTHR36509:SF2">
    <property type="entry name" value="BLL3101 PROTEIN"/>
    <property type="match status" value="1"/>
</dbReference>
<dbReference type="Pfam" id="PF06863">
    <property type="entry name" value="DUF1254"/>
    <property type="match status" value="1"/>
</dbReference>
<protein>
    <recommendedName>
        <fullName evidence="5">DUF1254 domain-containing protein</fullName>
    </recommendedName>
</protein>
<dbReference type="Gene3D" id="2.60.40.1610">
    <property type="entry name" value="Domain of unknown function DUF1254"/>
    <property type="match status" value="1"/>
</dbReference>
<organism evidence="3 4">
    <name type="scientific">Aspergillus cavernicola</name>
    <dbReference type="NCBI Taxonomy" id="176166"/>
    <lineage>
        <taxon>Eukaryota</taxon>
        <taxon>Fungi</taxon>
        <taxon>Dikarya</taxon>
        <taxon>Ascomycota</taxon>
        <taxon>Pezizomycotina</taxon>
        <taxon>Eurotiomycetes</taxon>
        <taxon>Eurotiomycetidae</taxon>
        <taxon>Eurotiales</taxon>
        <taxon>Aspergillaceae</taxon>
        <taxon>Aspergillus</taxon>
        <taxon>Aspergillus subgen. Nidulantes</taxon>
    </lineage>
</organism>
<dbReference type="InterPro" id="IPR037049">
    <property type="entry name" value="DUF1214_C_sf"/>
</dbReference>
<proteinExistence type="predicted"/>
<dbReference type="Proteomes" id="UP001610335">
    <property type="component" value="Unassembled WGS sequence"/>
</dbReference>
<dbReference type="InterPro" id="IPR010621">
    <property type="entry name" value="DUF1214"/>
</dbReference>
<evidence type="ECO:0000313" key="3">
    <source>
        <dbReference type="EMBL" id="KAL2823579.1"/>
    </source>
</evidence>
<evidence type="ECO:0008006" key="5">
    <source>
        <dbReference type="Google" id="ProtNLM"/>
    </source>
</evidence>